<keyword evidence="2" id="KW-0812">Transmembrane</keyword>
<evidence type="ECO:0000256" key="2">
    <source>
        <dbReference type="SAM" id="Phobius"/>
    </source>
</evidence>
<feature type="transmembrane region" description="Helical" evidence="2">
    <location>
        <begin position="258"/>
        <end position="278"/>
    </location>
</feature>
<keyword evidence="2" id="KW-1133">Transmembrane helix</keyword>
<reference evidence="3" key="1">
    <citation type="journal article" date="2022" name="New Phytol.">
        <title>Evolutionary transition to the ectomycorrhizal habit in the genomes of a hyperdiverse lineage of mushroom-forming fungi.</title>
        <authorList>
            <person name="Looney B."/>
            <person name="Miyauchi S."/>
            <person name="Morin E."/>
            <person name="Drula E."/>
            <person name="Courty P.E."/>
            <person name="Kohler A."/>
            <person name="Kuo A."/>
            <person name="LaButti K."/>
            <person name="Pangilinan J."/>
            <person name="Lipzen A."/>
            <person name="Riley R."/>
            <person name="Andreopoulos W."/>
            <person name="He G."/>
            <person name="Johnson J."/>
            <person name="Nolan M."/>
            <person name="Tritt A."/>
            <person name="Barry K.W."/>
            <person name="Grigoriev I.V."/>
            <person name="Nagy L.G."/>
            <person name="Hibbett D."/>
            <person name="Henrissat B."/>
            <person name="Matheny P.B."/>
            <person name="Labbe J."/>
            <person name="Martin F.M."/>
        </authorList>
    </citation>
    <scope>NUCLEOTIDE SEQUENCE</scope>
    <source>
        <strain evidence="3">BPL690</strain>
    </source>
</reference>
<accession>A0AAD4QM68</accession>
<dbReference type="AlphaFoldDB" id="A0AAD4QM68"/>
<keyword evidence="2" id="KW-0472">Membrane</keyword>
<feature type="compositionally biased region" description="Basic and acidic residues" evidence="1">
    <location>
        <begin position="30"/>
        <end position="40"/>
    </location>
</feature>
<organism evidence="3 4">
    <name type="scientific">Multifurca ochricompacta</name>
    <dbReference type="NCBI Taxonomy" id="376703"/>
    <lineage>
        <taxon>Eukaryota</taxon>
        <taxon>Fungi</taxon>
        <taxon>Dikarya</taxon>
        <taxon>Basidiomycota</taxon>
        <taxon>Agaricomycotina</taxon>
        <taxon>Agaricomycetes</taxon>
        <taxon>Russulales</taxon>
        <taxon>Russulaceae</taxon>
        <taxon>Multifurca</taxon>
    </lineage>
</organism>
<feature type="compositionally biased region" description="Polar residues" evidence="1">
    <location>
        <begin position="11"/>
        <end position="27"/>
    </location>
</feature>
<sequence>MPSFSLVAAVATTSNRSPPQTPVSSPGRSEIVKGKRKADDVDTTPPDSKKATFAVPLPLPASQREHASSLAPSSYHNKRARLSGPSPPPPPLNASNTGTYPSRASSRLALTRAPSSTRSAPAHTTTGIGTGSPENASERERRLSLSQRSIPISALVTPHAPSIGLTSPAYHMRDPRRPPRHMETGWALRFRTKEEEGSPVQAWFFYVALVLFPLWWIGAVWRVPKTRVVGGTDTEKAVPLDDPQIEFDARSWRFRCRVMAVISLFTYIPFIVCIAIFAGR</sequence>
<feature type="compositionally biased region" description="Polar residues" evidence="1">
    <location>
        <begin position="113"/>
        <end position="135"/>
    </location>
</feature>
<protein>
    <submittedName>
        <fullName evidence="3">Uncharacterized protein</fullName>
    </submittedName>
</protein>
<keyword evidence="4" id="KW-1185">Reference proteome</keyword>
<gene>
    <name evidence="3" type="ORF">B0F90DRAFT_1632918</name>
</gene>
<dbReference type="EMBL" id="WTXG01000030">
    <property type="protein sequence ID" value="KAI0298148.1"/>
    <property type="molecule type" value="Genomic_DNA"/>
</dbReference>
<evidence type="ECO:0000313" key="4">
    <source>
        <dbReference type="Proteomes" id="UP001203297"/>
    </source>
</evidence>
<dbReference type="Proteomes" id="UP001203297">
    <property type="component" value="Unassembled WGS sequence"/>
</dbReference>
<proteinExistence type="predicted"/>
<evidence type="ECO:0000256" key="1">
    <source>
        <dbReference type="SAM" id="MobiDB-lite"/>
    </source>
</evidence>
<feature type="transmembrane region" description="Helical" evidence="2">
    <location>
        <begin position="203"/>
        <end position="221"/>
    </location>
</feature>
<feature type="compositionally biased region" description="Polar residues" evidence="1">
    <location>
        <begin position="93"/>
        <end position="105"/>
    </location>
</feature>
<feature type="region of interest" description="Disordered" evidence="1">
    <location>
        <begin position="1"/>
        <end position="144"/>
    </location>
</feature>
<evidence type="ECO:0000313" key="3">
    <source>
        <dbReference type="EMBL" id="KAI0298148.1"/>
    </source>
</evidence>
<name>A0AAD4QM68_9AGAM</name>
<comment type="caution">
    <text evidence="3">The sequence shown here is derived from an EMBL/GenBank/DDBJ whole genome shotgun (WGS) entry which is preliminary data.</text>
</comment>